<feature type="region of interest" description="Disordered" evidence="6">
    <location>
        <begin position="1"/>
        <end position="86"/>
    </location>
</feature>
<evidence type="ECO:0000256" key="2">
    <source>
        <dbReference type="ARBA" id="ARBA00022969"/>
    </source>
</evidence>
<feature type="compositionally biased region" description="Low complexity" evidence="6">
    <location>
        <begin position="177"/>
        <end position="200"/>
    </location>
</feature>
<feature type="region of interest" description="Disordered" evidence="6">
    <location>
        <begin position="169"/>
        <end position="215"/>
    </location>
</feature>
<feature type="region of interest" description="Disordered" evidence="6">
    <location>
        <begin position="288"/>
        <end position="316"/>
    </location>
</feature>
<keyword evidence="9" id="KW-1185">Reference proteome</keyword>
<evidence type="ECO:0000256" key="5">
    <source>
        <dbReference type="ARBA" id="ARBA00023242"/>
    </source>
</evidence>
<keyword evidence="4" id="KW-0804">Transcription</keyword>
<evidence type="ECO:0000313" key="9">
    <source>
        <dbReference type="Proteomes" id="UP001161017"/>
    </source>
</evidence>
<proteinExistence type="predicted"/>
<dbReference type="GO" id="GO:0005634">
    <property type="term" value="C:nucleus"/>
    <property type="evidence" value="ECO:0007669"/>
    <property type="project" value="UniProtKB-SubCell"/>
</dbReference>
<evidence type="ECO:0000313" key="8">
    <source>
        <dbReference type="EMBL" id="MDI1488898.1"/>
    </source>
</evidence>
<comment type="caution">
    <text evidence="8">The sequence shown here is derived from an EMBL/GenBank/DDBJ whole genome shotgun (WGS) entry which is preliminary data.</text>
</comment>
<evidence type="ECO:0000256" key="4">
    <source>
        <dbReference type="ARBA" id="ARBA00023163"/>
    </source>
</evidence>
<dbReference type="PROSITE" id="PS51821">
    <property type="entry name" value="VELVET"/>
    <property type="match status" value="1"/>
</dbReference>
<name>A0AA43TUU7_9LECA</name>
<protein>
    <recommendedName>
        <fullName evidence="7">Velvet domain-containing protein</fullName>
    </recommendedName>
</protein>
<keyword evidence="3" id="KW-0805">Transcription regulation</keyword>
<accession>A0AA43TUU7</accession>
<feature type="compositionally biased region" description="Pro residues" evidence="6">
    <location>
        <begin position="33"/>
        <end position="47"/>
    </location>
</feature>
<gene>
    <name evidence="8" type="ORF">OHK93_008175</name>
</gene>
<dbReference type="Proteomes" id="UP001161017">
    <property type="component" value="Unassembled WGS sequence"/>
</dbReference>
<feature type="domain" description="Velvet" evidence="7">
    <location>
        <begin position="218"/>
        <end position="429"/>
    </location>
</feature>
<organism evidence="8 9">
    <name type="scientific">Ramalina farinacea</name>
    <dbReference type="NCBI Taxonomy" id="258253"/>
    <lineage>
        <taxon>Eukaryota</taxon>
        <taxon>Fungi</taxon>
        <taxon>Dikarya</taxon>
        <taxon>Ascomycota</taxon>
        <taxon>Pezizomycotina</taxon>
        <taxon>Lecanoromycetes</taxon>
        <taxon>OSLEUM clade</taxon>
        <taxon>Lecanoromycetidae</taxon>
        <taxon>Lecanorales</taxon>
        <taxon>Lecanorineae</taxon>
        <taxon>Ramalinaceae</taxon>
        <taxon>Ramalina</taxon>
    </lineage>
</organism>
<evidence type="ECO:0000256" key="3">
    <source>
        <dbReference type="ARBA" id="ARBA00023015"/>
    </source>
</evidence>
<comment type="subcellular location">
    <subcellularLocation>
        <location evidence="1">Nucleus</location>
    </subcellularLocation>
</comment>
<dbReference type="PANTHER" id="PTHR33572:SF17">
    <property type="entry name" value="SEXUAL DEVELOPMENT REGULATOR VELC"/>
    <property type="match status" value="1"/>
</dbReference>
<feature type="compositionally biased region" description="Low complexity" evidence="6">
    <location>
        <begin position="48"/>
        <end position="69"/>
    </location>
</feature>
<feature type="compositionally biased region" description="Low complexity" evidence="6">
    <location>
        <begin position="294"/>
        <end position="312"/>
    </location>
</feature>
<dbReference type="InterPro" id="IPR037525">
    <property type="entry name" value="Velvet_dom"/>
</dbReference>
<dbReference type="PANTHER" id="PTHR33572">
    <property type="entry name" value="SPORE DEVELOPMENT REGULATOR VOSA"/>
    <property type="match status" value="1"/>
</dbReference>
<reference evidence="8" key="1">
    <citation type="journal article" date="2023" name="Genome Biol. Evol.">
        <title>First Whole Genome Sequence and Flow Cytometry Genome Size Data for the Lichen-Forming Fungus Ramalina farinacea (Ascomycota).</title>
        <authorList>
            <person name="Llewellyn T."/>
            <person name="Mian S."/>
            <person name="Hill R."/>
            <person name="Leitch I.J."/>
            <person name="Gaya E."/>
        </authorList>
    </citation>
    <scope>NUCLEOTIDE SEQUENCE</scope>
    <source>
        <strain evidence="8">LIQ254RAFAR</strain>
    </source>
</reference>
<dbReference type="EMBL" id="JAPUFD010000008">
    <property type="protein sequence ID" value="MDI1488898.1"/>
    <property type="molecule type" value="Genomic_DNA"/>
</dbReference>
<sequence length="464" mass="49640">MSYKPYSSEPERYAGYRPPTVGQRTPLTRPQDPRIPPTTLPASPSPGQPRLQLPPLSNLQLPPRTTYPPTSLPPSSLPGGPQSTFAQPSALVMQTQPEMQQGWQAPLETRTAGPVSSFPHPQLFAQRSSFQSRNPGTVYEALSPVEHHETSGPSSLFNEAGYRQTAYPSAPVSSFQSPTGSHNSSTTTSSGVASSSHYSSGLPTGAPASTGASNPPANMAERYVLKVRQQPRAARACGFGERDRRVIDPPPIVQLSLKDYDPTSSADIEELRFPFNIVHCALLSAGPQDPQSLTSAPSDPSASSADVTAVPDPAQSNRISRRLMGTLVASPFVGTDPEMPSSSVENASLATFFIFQDLSCRQNGRYKLRFTLMKVPLGPNLVEGGQGKVVGSVESDEFDVFSAKDFPGMRPSTLLTRDLKKQGAGVSVKKGKGFLGAGSDKRGDTESGSDDDADSETRPRKRRT</sequence>
<evidence type="ECO:0000259" key="7">
    <source>
        <dbReference type="PROSITE" id="PS51821"/>
    </source>
</evidence>
<keyword evidence="5" id="KW-0539">Nucleus</keyword>
<feature type="region of interest" description="Disordered" evidence="6">
    <location>
        <begin position="419"/>
        <end position="464"/>
    </location>
</feature>
<keyword evidence="2" id="KW-0749">Sporulation</keyword>
<dbReference type="InterPro" id="IPR021740">
    <property type="entry name" value="Velvet"/>
</dbReference>
<evidence type="ECO:0000256" key="1">
    <source>
        <dbReference type="ARBA" id="ARBA00004123"/>
    </source>
</evidence>
<dbReference type="GO" id="GO:0030435">
    <property type="term" value="P:sporulation resulting in formation of a cellular spore"/>
    <property type="evidence" value="ECO:0007669"/>
    <property type="project" value="UniProtKB-KW"/>
</dbReference>
<dbReference type="Gene3D" id="2.60.40.3960">
    <property type="entry name" value="Velvet domain"/>
    <property type="match status" value="1"/>
</dbReference>
<dbReference type="InterPro" id="IPR038491">
    <property type="entry name" value="Velvet_dom_sf"/>
</dbReference>
<dbReference type="Pfam" id="PF11754">
    <property type="entry name" value="Velvet"/>
    <property type="match status" value="1"/>
</dbReference>
<dbReference type="AlphaFoldDB" id="A0AA43TUU7"/>
<evidence type="ECO:0000256" key="6">
    <source>
        <dbReference type="SAM" id="MobiDB-lite"/>
    </source>
</evidence>